<name>E0W585_PHYSO</name>
<dbReference type="InterPro" id="IPR031825">
    <property type="entry name" value="RXLR"/>
</dbReference>
<dbReference type="AlphaFoldDB" id="E0W585"/>
<dbReference type="EMBL" id="JN254156">
    <property type="protein sequence ID" value="AEK80969.1"/>
    <property type="molecule type" value="Genomic_DNA"/>
</dbReference>
<evidence type="ECO:0000313" key="6">
    <source>
        <dbReference type="EMBL" id="AEK80969.1"/>
    </source>
</evidence>
<organism evidence="7">
    <name type="scientific">Phytophthora sojae</name>
    <name type="common">Soybean stem and root rot agent</name>
    <name type="synonym">Phytophthora megasperma f. sp. glycines</name>
    <dbReference type="NCBI Taxonomy" id="67593"/>
    <lineage>
        <taxon>Eukaryota</taxon>
        <taxon>Sar</taxon>
        <taxon>Stramenopiles</taxon>
        <taxon>Oomycota</taxon>
        <taxon>Peronosporomycetes</taxon>
        <taxon>Peronosporales</taxon>
        <taxon>Peronosporaceae</taxon>
        <taxon>Phytophthora</taxon>
    </lineage>
</organism>
<reference evidence="7" key="1">
    <citation type="journal article" date="2011" name="Plant Cell">
        <title>Transcriptional programming and functional interactions within the Phytophthora sojae RXLR effector repertoire.</title>
        <authorList>
            <person name="Wang Q."/>
            <person name="Han C."/>
            <person name="Ferreira A.O."/>
            <person name="Yu X."/>
            <person name="Ye W."/>
            <person name="Tripathy S."/>
            <person name="Kale S.D."/>
            <person name="Gu B."/>
            <person name="Sheng Y."/>
            <person name="Sui Y."/>
            <person name="Wang X."/>
            <person name="Zhang Z."/>
            <person name="Cheng B."/>
            <person name="Dong S."/>
            <person name="Shan W."/>
            <person name="Zheng X."/>
            <person name="Dou D."/>
            <person name="Tyler B.M."/>
            <person name="Wang Y."/>
        </authorList>
    </citation>
    <scope>NUCLEOTIDE SEQUENCE</scope>
    <source>
        <strain evidence="6">P7064</strain>
        <strain evidence="7">P7074</strain>
        <strain evidence="8">P7076</strain>
    </source>
</reference>
<comment type="similarity">
    <text evidence="2 5">Belongs to the RxLR effector family.</text>
</comment>
<keyword evidence="3 5" id="KW-0964">Secreted</keyword>
<evidence type="ECO:0000256" key="1">
    <source>
        <dbReference type="ARBA" id="ARBA00004613"/>
    </source>
</evidence>
<dbReference type="EMBL" id="JN254158">
    <property type="protein sequence ID" value="AEK80971.1"/>
    <property type="molecule type" value="Genomic_DNA"/>
</dbReference>
<evidence type="ECO:0000256" key="2">
    <source>
        <dbReference type="ARBA" id="ARBA00010400"/>
    </source>
</evidence>
<evidence type="ECO:0000256" key="5">
    <source>
        <dbReference type="RuleBase" id="RU367124"/>
    </source>
</evidence>
<comment type="domain">
    <text evidence="5">The RxLR-dEER motif acts to carry the protein into the host cell cytoplasm through binding to cell surface phosphatidylinositol-3-phosphate.</text>
</comment>
<evidence type="ECO:0000256" key="3">
    <source>
        <dbReference type="ARBA" id="ARBA00022525"/>
    </source>
</evidence>
<feature type="chain" id="PRO_5007653017" description="RxLR effector protein" evidence="5">
    <location>
        <begin position="23"/>
        <end position="81"/>
    </location>
</feature>
<feature type="signal peptide" evidence="5">
    <location>
        <begin position="1"/>
        <end position="22"/>
    </location>
</feature>
<evidence type="ECO:0000313" key="8">
    <source>
        <dbReference type="EMBL" id="AEK80971.1"/>
    </source>
</evidence>
<accession>E0W585</accession>
<evidence type="ECO:0000256" key="4">
    <source>
        <dbReference type="ARBA" id="ARBA00022729"/>
    </source>
</evidence>
<evidence type="ECO:0000313" key="7">
    <source>
        <dbReference type="EMBL" id="AEK80970.1"/>
    </source>
</evidence>
<dbReference type="RefSeq" id="XP_009525685.1">
    <property type="nucleotide sequence ID" value="XM_009527390.1"/>
</dbReference>
<keyword evidence="4 5" id="KW-0732">Signal</keyword>
<comment type="subcellular location">
    <subcellularLocation>
        <location evidence="1 5">Secreted</location>
    </subcellularLocation>
</comment>
<dbReference type="KEGG" id="psoj:PHYSODRAFT_285817"/>
<dbReference type="EMBL" id="JN254157">
    <property type="protein sequence ID" value="AEK80970.1"/>
    <property type="molecule type" value="Genomic_DNA"/>
</dbReference>
<sequence>MRLYTVLATAFFLLALVNVVAANAAGVSSDTTRLAGENSVDKRHLRNQETYEDGDERKDEERGFVRFWIWEGSLGLFTRSI</sequence>
<protein>
    <recommendedName>
        <fullName evidence="5">RxLR effector protein</fullName>
    </recommendedName>
</protein>
<proteinExistence type="inferred from homology"/>
<gene>
    <name evidence="7" type="primary">Avh</name>
</gene>
<dbReference type="VEuPathDB" id="FungiDB:PHYSODRAFT_285817"/>
<dbReference type="Pfam" id="PF16810">
    <property type="entry name" value="RXLR"/>
    <property type="match status" value="1"/>
</dbReference>
<comment type="function">
    <text evidence="5">Effector that suppresses plant defense responses during pathogen infection.</text>
</comment>